<feature type="active site" evidence="6">
    <location>
        <position position="306"/>
    </location>
</feature>
<dbReference type="RefSeq" id="WP_034223360.1">
    <property type="nucleotide sequence ID" value="NZ_AXCW01000032.1"/>
</dbReference>
<dbReference type="AlphaFoldDB" id="A0A021VTG3"/>
<dbReference type="GO" id="GO:0005737">
    <property type="term" value="C:cytoplasm"/>
    <property type="evidence" value="ECO:0007669"/>
    <property type="project" value="TreeGrafter"/>
</dbReference>
<keyword evidence="5 6" id="KW-0665">Pyrimidine biosynthesis</keyword>
<comment type="cofactor">
    <cofactor evidence="6">
        <name>Zn(2+)</name>
        <dbReference type="ChEBI" id="CHEBI:29105"/>
    </cofactor>
    <text evidence="6">Binds 2 Zn(2+) ions per subunit.</text>
</comment>
<evidence type="ECO:0000256" key="3">
    <source>
        <dbReference type="ARBA" id="ARBA00022723"/>
    </source>
</evidence>
<feature type="binding site" evidence="6">
    <location>
        <begin position="61"/>
        <end position="63"/>
    </location>
    <ligand>
        <name>substrate</name>
    </ligand>
</feature>
<feature type="binding site" evidence="6">
    <location>
        <position position="180"/>
    </location>
    <ligand>
        <name>Zn(2+)</name>
        <dbReference type="ChEBI" id="CHEBI:29105"/>
        <label>2</label>
    </ligand>
</feature>
<evidence type="ECO:0000313" key="8">
    <source>
        <dbReference type="EMBL" id="EYR64446.1"/>
    </source>
</evidence>
<feature type="binding site" evidence="6">
    <location>
        <position position="279"/>
    </location>
    <ligand>
        <name>substrate</name>
    </ligand>
</feature>
<comment type="caution">
    <text evidence="8">The sequence shown here is derived from an EMBL/GenBank/DDBJ whole genome shotgun (WGS) entry which is preliminary data.</text>
</comment>
<dbReference type="InterPro" id="IPR004722">
    <property type="entry name" value="DHOase"/>
</dbReference>
<dbReference type="OrthoDB" id="9803027at2"/>
<evidence type="ECO:0000256" key="5">
    <source>
        <dbReference type="ARBA" id="ARBA00022975"/>
    </source>
</evidence>
<dbReference type="EMBL" id="AXCW01000032">
    <property type="protein sequence ID" value="EYR64446.1"/>
    <property type="molecule type" value="Genomic_DNA"/>
</dbReference>
<feature type="binding site" evidence="6">
    <location>
        <position position="59"/>
    </location>
    <ligand>
        <name>Zn(2+)</name>
        <dbReference type="ChEBI" id="CHEBI:29105"/>
        <label>1</label>
    </ligand>
</feature>
<dbReference type="InterPro" id="IPR032466">
    <property type="entry name" value="Metal_Hydrolase"/>
</dbReference>
<proteinExistence type="inferred from homology"/>
<dbReference type="PANTHER" id="PTHR43668:SF2">
    <property type="entry name" value="ALLANTOINASE"/>
    <property type="match status" value="1"/>
</dbReference>
<gene>
    <name evidence="6" type="primary">pyrC</name>
    <name evidence="8" type="ORF">N866_10925</name>
</gene>
<dbReference type="InterPro" id="IPR002195">
    <property type="entry name" value="Dihydroorotase_CS"/>
</dbReference>
<feature type="binding site" evidence="6">
    <location>
        <position position="310"/>
    </location>
    <ligand>
        <name>substrate</name>
    </ligand>
</feature>
<dbReference type="InterPro" id="IPR050138">
    <property type="entry name" value="DHOase/Allantoinase_Hydrolase"/>
</dbReference>
<dbReference type="GO" id="GO:0004151">
    <property type="term" value="F:dihydroorotase activity"/>
    <property type="evidence" value="ECO:0007669"/>
    <property type="project" value="UniProtKB-UniRule"/>
</dbReference>
<dbReference type="GO" id="GO:0004038">
    <property type="term" value="F:allantoinase activity"/>
    <property type="evidence" value="ECO:0007669"/>
    <property type="project" value="TreeGrafter"/>
</dbReference>
<sequence length="445" mass="46518">MTTHLLRGASPLGGAATDVLLADGRVAALGADARSGADAGTVTVDADGLVLLPGLVDLHTHLREPGREDAETVRSGTRAAAAGGFTAVHAMANTSPVADTAGVVEQVWRLGRDAGWVDVFPVGAVSVGLAGTQLAELGAMAHSAARVRVFSDDGQCVHDPVLMRRALEYVKAFDGVIAQHAQEPRLTVGAQMHEGAVSAEVGLAGWPAVAEEAIIARDVLLAEHVGSRLHVCHLSTAGSVEIVRWAKARGIAVTAEVTPHHLLLTDELARTYDPLYKVNPPLRTAEDVEALREALADGTIDIVATDHAPHTREDKDCEWAAAAFGMTGLETALPIVATTLVETGRMTWADVARVLSSAPARIGRVDTGPTPQGRPVAVGEPANLTLVDPAARWTVEPRQLRSASTNTPYGGRELSGRVVATFLRGRPTVLDGAPVDTDLDGTDPR</sequence>
<dbReference type="UniPathway" id="UPA00070">
    <property type="reaction ID" value="UER00117"/>
</dbReference>
<feature type="binding site" evidence="6">
    <location>
        <position position="306"/>
    </location>
    <ligand>
        <name>Zn(2+)</name>
        <dbReference type="ChEBI" id="CHEBI:29105"/>
        <label>1</label>
    </ligand>
</feature>
<dbReference type="InterPro" id="IPR024403">
    <property type="entry name" value="DHOase_cat"/>
</dbReference>
<dbReference type="Gene3D" id="3.20.20.140">
    <property type="entry name" value="Metal-dependent hydrolases"/>
    <property type="match status" value="1"/>
</dbReference>
<keyword evidence="9" id="KW-1185">Reference proteome</keyword>
<keyword evidence="3 6" id="KW-0479">Metal-binding</keyword>
<evidence type="ECO:0000256" key="6">
    <source>
        <dbReference type="HAMAP-Rule" id="MF_00220"/>
    </source>
</evidence>
<dbReference type="SUPFAM" id="SSF51338">
    <property type="entry name" value="Composite domain of metallo-dependent hydrolases"/>
    <property type="match status" value="1"/>
</dbReference>
<comment type="pathway">
    <text evidence="6">Pyrimidine metabolism; UMP biosynthesis via de novo pathway; (S)-dihydroorotate from bicarbonate: step 3/3.</text>
</comment>
<dbReference type="PANTHER" id="PTHR43668">
    <property type="entry name" value="ALLANTOINASE"/>
    <property type="match status" value="1"/>
</dbReference>
<keyword evidence="4 6" id="KW-0378">Hydrolase</keyword>
<dbReference type="Pfam" id="PF12890">
    <property type="entry name" value="DHOase"/>
    <property type="match status" value="1"/>
</dbReference>
<evidence type="ECO:0000313" key="9">
    <source>
        <dbReference type="Proteomes" id="UP000019753"/>
    </source>
</evidence>
<dbReference type="Gene3D" id="2.30.40.10">
    <property type="entry name" value="Urease, subunit C, domain 1"/>
    <property type="match status" value="1"/>
</dbReference>
<dbReference type="NCBIfam" id="NF006836">
    <property type="entry name" value="PRK09357.1-1"/>
    <property type="match status" value="1"/>
</dbReference>
<dbReference type="GO" id="GO:0008270">
    <property type="term" value="F:zinc ion binding"/>
    <property type="evidence" value="ECO:0007669"/>
    <property type="project" value="UniProtKB-UniRule"/>
</dbReference>
<dbReference type="CDD" id="cd01317">
    <property type="entry name" value="DHOase_IIa"/>
    <property type="match status" value="1"/>
</dbReference>
<evidence type="ECO:0000256" key="1">
    <source>
        <dbReference type="ARBA" id="ARBA00002368"/>
    </source>
</evidence>
<dbReference type="GO" id="GO:0044205">
    <property type="term" value="P:'de novo' UMP biosynthetic process"/>
    <property type="evidence" value="ECO:0007669"/>
    <property type="project" value="UniProtKB-UniRule"/>
</dbReference>
<comment type="catalytic activity">
    <reaction evidence="6">
        <text>(S)-dihydroorotate + H2O = N-carbamoyl-L-aspartate + H(+)</text>
        <dbReference type="Rhea" id="RHEA:24296"/>
        <dbReference type="ChEBI" id="CHEBI:15377"/>
        <dbReference type="ChEBI" id="CHEBI:15378"/>
        <dbReference type="ChEBI" id="CHEBI:30864"/>
        <dbReference type="ChEBI" id="CHEBI:32814"/>
        <dbReference type="EC" id="3.5.2.3"/>
    </reaction>
</comment>
<evidence type="ECO:0000259" key="7">
    <source>
        <dbReference type="Pfam" id="PF12890"/>
    </source>
</evidence>
<dbReference type="EC" id="3.5.2.3" evidence="6"/>
<dbReference type="NCBIfam" id="TIGR00857">
    <property type="entry name" value="pyrC_multi"/>
    <property type="match status" value="1"/>
</dbReference>
<evidence type="ECO:0000256" key="4">
    <source>
        <dbReference type="ARBA" id="ARBA00022801"/>
    </source>
</evidence>
<feature type="domain" description="Dihydroorotase catalytic" evidence="7">
    <location>
        <begin position="49"/>
        <end position="236"/>
    </location>
</feature>
<dbReference type="Proteomes" id="UP000019753">
    <property type="component" value="Unassembled WGS sequence"/>
</dbReference>
<dbReference type="InterPro" id="IPR011059">
    <property type="entry name" value="Metal-dep_hydrolase_composite"/>
</dbReference>
<evidence type="ECO:0000256" key="2">
    <source>
        <dbReference type="ARBA" id="ARBA00010286"/>
    </source>
</evidence>
<name>A0A021VTG3_9CELL</name>
<feature type="binding site" evidence="6">
    <location>
        <position position="93"/>
    </location>
    <ligand>
        <name>substrate</name>
    </ligand>
</feature>
<protein>
    <recommendedName>
        <fullName evidence="6">Dihydroorotase</fullName>
        <shortName evidence="6">DHOase</shortName>
        <ecNumber evidence="6">3.5.2.3</ecNumber>
    </recommendedName>
</protein>
<feature type="binding site" evidence="6">
    <location>
        <position position="153"/>
    </location>
    <ligand>
        <name>Zn(2+)</name>
        <dbReference type="ChEBI" id="CHEBI:29105"/>
        <label>2</label>
    </ligand>
</feature>
<organism evidence="8 9">
    <name type="scientific">Actinotalea ferrariae CF5-4</name>
    <dbReference type="NCBI Taxonomy" id="948458"/>
    <lineage>
        <taxon>Bacteria</taxon>
        <taxon>Bacillati</taxon>
        <taxon>Actinomycetota</taxon>
        <taxon>Actinomycetes</taxon>
        <taxon>Micrococcales</taxon>
        <taxon>Cellulomonadaceae</taxon>
        <taxon>Actinotalea</taxon>
    </lineage>
</organism>
<accession>A0A021VTG3</accession>
<keyword evidence="6" id="KW-0862">Zinc</keyword>
<feature type="binding site" evidence="6">
    <location>
        <position position="153"/>
    </location>
    <ligand>
        <name>Zn(2+)</name>
        <dbReference type="ChEBI" id="CHEBI:29105"/>
        <label>1</label>
    </ligand>
</feature>
<comment type="function">
    <text evidence="1 6">Catalyzes the reversible cyclization of carbamoyl aspartate to dihydroorotate.</text>
</comment>
<reference evidence="8 9" key="1">
    <citation type="submission" date="2014-01" db="EMBL/GenBank/DDBJ databases">
        <title>Actinotalea ferrariae CF5-4.</title>
        <authorList>
            <person name="Chen F."/>
            <person name="Li Y."/>
            <person name="Wang G."/>
        </authorList>
    </citation>
    <scope>NUCLEOTIDE SEQUENCE [LARGE SCALE GENOMIC DNA]</scope>
    <source>
        <strain evidence="8 9">CF5-4</strain>
    </source>
</reference>
<dbReference type="SUPFAM" id="SSF51556">
    <property type="entry name" value="Metallo-dependent hydrolases"/>
    <property type="match status" value="1"/>
</dbReference>
<feature type="binding site" evidence="6">
    <location>
        <position position="233"/>
    </location>
    <ligand>
        <name>Zn(2+)</name>
        <dbReference type="ChEBI" id="CHEBI:29105"/>
        <label>2</label>
    </ligand>
</feature>
<feature type="binding site" evidence="6">
    <location>
        <position position="61"/>
    </location>
    <ligand>
        <name>Zn(2+)</name>
        <dbReference type="ChEBI" id="CHEBI:29105"/>
        <label>1</label>
    </ligand>
</feature>
<comment type="similarity">
    <text evidence="2 6">Belongs to the metallo-dependent hydrolases superfamily. DHOase family. Class I DHOase subfamily.</text>
</comment>
<dbReference type="HAMAP" id="MF_00220_B">
    <property type="entry name" value="PyrC_classI_B"/>
    <property type="match status" value="1"/>
</dbReference>
<dbReference type="PROSITE" id="PS00483">
    <property type="entry name" value="DIHYDROOROTASE_2"/>
    <property type="match status" value="1"/>
</dbReference>
<feature type="binding site" evidence="6">
    <location>
        <begin position="324"/>
        <end position="325"/>
    </location>
    <ligand>
        <name>substrate</name>
    </ligand>
</feature>
<dbReference type="GO" id="GO:0006145">
    <property type="term" value="P:purine nucleobase catabolic process"/>
    <property type="evidence" value="ECO:0007669"/>
    <property type="project" value="TreeGrafter"/>
</dbReference>